<dbReference type="InterPro" id="IPR002941">
    <property type="entry name" value="DNA_methylase_N4/N6"/>
</dbReference>
<keyword evidence="5" id="KW-0949">S-adenosyl-L-methionine</keyword>
<dbReference type="InterPro" id="IPR029063">
    <property type="entry name" value="SAM-dependent_MTases_sf"/>
</dbReference>
<evidence type="ECO:0000259" key="7">
    <source>
        <dbReference type="Pfam" id="PF01555"/>
    </source>
</evidence>
<evidence type="ECO:0000256" key="3">
    <source>
        <dbReference type="ARBA" id="ARBA00022603"/>
    </source>
</evidence>
<evidence type="ECO:0000313" key="8">
    <source>
        <dbReference type="EMBL" id="VFJ67790.1"/>
    </source>
</evidence>
<dbReference type="PIRSF" id="PIRSF015855">
    <property type="entry name" value="TypeIII_Mtase_mKpnI"/>
    <property type="match status" value="1"/>
</dbReference>
<dbReference type="PRINTS" id="PR00506">
    <property type="entry name" value="D21N6MTFRASE"/>
</dbReference>
<dbReference type="InterPro" id="IPR002295">
    <property type="entry name" value="N4/N6-MTase_EcoPI_Mod-like"/>
</dbReference>
<gene>
    <name evidence="8" type="ORF">BECKDK2373B_GA0170837_11982</name>
</gene>
<accession>A0A450TJU5</accession>
<comment type="similarity">
    <text evidence="1">Belongs to the N(4)/N(6)-methyltransferase family.</text>
</comment>
<evidence type="ECO:0000256" key="5">
    <source>
        <dbReference type="ARBA" id="ARBA00022691"/>
    </source>
</evidence>
<dbReference type="AlphaFoldDB" id="A0A450TJU5"/>
<evidence type="ECO:0000256" key="6">
    <source>
        <dbReference type="ARBA" id="ARBA00047942"/>
    </source>
</evidence>
<evidence type="ECO:0000256" key="2">
    <source>
        <dbReference type="ARBA" id="ARBA00011900"/>
    </source>
</evidence>
<dbReference type="PROSITE" id="PS00092">
    <property type="entry name" value="N6_MTASE"/>
    <property type="match status" value="1"/>
</dbReference>
<keyword evidence="3 8" id="KW-0489">Methyltransferase</keyword>
<dbReference type="SUPFAM" id="SSF53335">
    <property type="entry name" value="S-adenosyl-L-methionine-dependent methyltransferases"/>
    <property type="match status" value="1"/>
</dbReference>
<feature type="domain" description="DNA methylase N-4/N-6" evidence="7">
    <location>
        <begin position="1"/>
        <end position="339"/>
    </location>
</feature>
<name>A0A450TJU5_9GAMM</name>
<evidence type="ECO:0000256" key="1">
    <source>
        <dbReference type="ARBA" id="ARBA00006594"/>
    </source>
</evidence>
<dbReference type="Gene3D" id="3.40.50.150">
    <property type="entry name" value="Vaccinia Virus protein VP39"/>
    <property type="match status" value="1"/>
</dbReference>
<protein>
    <recommendedName>
        <fullName evidence="2">site-specific DNA-methyltransferase (adenine-specific)</fullName>
        <ecNumber evidence="2">2.1.1.72</ecNumber>
    </recommendedName>
</protein>
<sequence>MIYIDPPYNTGNDFIYRDRFAEDADSFLRRSSQKDEEGNRLVANTEANGRFHSDWLSMMYPRLKLARNLLRDDGVIFVSIDDNETANILRLCVEVFGEENFVGTIIWKNVTDNNPTNIATEHEGIHVYAKSRLSLESVWKSIASTIKNALIRIGEELAQKHSDLDELQNEYSSWFKENKSQLGALDRYKYIDFDGVYTGNQSVHNPGKEGYRYDVLHKETKMPCKEPLMGYRFPEEAMERLLSEGKILFGKDHNKIIELKVYAKDYEDKLSSVFDLDGRTGPYDLKQLFPEIKRAFSNPKPISLLERLLSFSASSTDICLDLFAGSATTAHAVLQLNAEDGGNRRFIMVQLPEPCDEKSEAFKAGYKTIAEIGKERIRRAGKKIKEESAATAPNLDTGFRVLKIDSSNMRDVYYTPDAIDQKELPGFTDNIKPDRTSEDLLFQVLLDWGVDLSLPIRRETRQGKSVFFVAEEDNENALVACFDTGVDEALVKELAKLDPRPRRVVFRDTGFASDAVKINVEQIFRQLSPHTEVKAI</sequence>
<dbReference type="InterPro" id="IPR002052">
    <property type="entry name" value="DNA_methylase_N6_adenine_CS"/>
</dbReference>
<dbReference type="GO" id="GO:0008170">
    <property type="term" value="F:N-methyltransferase activity"/>
    <property type="evidence" value="ECO:0007669"/>
    <property type="project" value="InterPro"/>
</dbReference>
<dbReference type="GO" id="GO:0032259">
    <property type="term" value="P:methylation"/>
    <property type="evidence" value="ECO:0007669"/>
    <property type="project" value="UniProtKB-KW"/>
</dbReference>
<dbReference type="EMBL" id="CAADEX010000198">
    <property type="protein sequence ID" value="VFJ67790.1"/>
    <property type="molecule type" value="Genomic_DNA"/>
</dbReference>
<dbReference type="EC" id="2.1.1.72" evidence="2"/>
<dbReference type="GO" id="GO:0003677">
    <property type="term" value="F:DNA binding"/>
    <property type="evidence" value="ECO:0007669"/>
    <property type="project" value="InterPro"/>
</dbReference>
<organism evidence="8">
    <name type="scientific">Candidatus Kentrum sp. DK</name>
    <dbReference type="NCBI Taxonomy" id="2126562"/>
    <lineage>
        <taxon>Bacteria</taxon>
        <taxon>Pseudomonadati</taxon>
        <taxon>Pseudomonadota</taxon>
        <taxon>Gammaproteobacteria</taxon>
        <taxon>Candidatus Kentrum</taxon>
    </lineage>
</organism>
<keyword evidence="4 8" id="KW-0808">Transferase</keyword>
<comment type="catalytic activity">
    <reaction evidence="6">
        <text>a 2'-deoxyadenosine in DNA + S-adenosyl-L-methionine = an N(6)-methyl-2'-deoxyadenosine in DNA + S-adenosyl-L-homocysteine + H(+)</text>
        <dbReference type="Rhea" id="RHEA:15197"/>
        <dbReference type="Rhea" id="RHEA-COMP:12418"/>
        <dbReference type="Rhea" id="RHEA-COMP:12419"/>
        <dbReference type="ChEBI" id="CHEBI:15378"/>
        <dbReference type="ChEBI" id="CHEBI:57856"/>
        <dbReference type="ChEBI" id="CHEBI:59789"/>
        <dbReference type="ChEBI" id="CHEBI:90615"/>
        <dbReference type="ChEBI" id="CHEBI:90616"/>
        <dbReference type="EC" id="2.1.1.72"/>
    </reaction>
</comment>
<proteinExistence type="inferred from homology"/>
<dbReference type="GO" id="GO:0009007">
    <property type="term" value="F:site-specific DNA-methyltransferase (adenine-specific) activity"/>
    <property type="evidence" value="ECO:0007669"/>
    <property type="project" value="UniProtKB-EC"/>
</dbReference>
<reference evidence="8" key="1">
    <citation type="submission" date="2019-02" db="EMBL/GenBank/DDBJ databases">
        <authorList>
            <person name="Gruber-Vodicka R. H."/>
            <person name="Seah K. B. B."/>
        </authorList>
    </citation>
    <scope>NUCLEOTIDE SEQUENCE</scope>
    <source>
        <strain evidence="8">BECK_DK47</strain>
    </source>
</reference>
<dbReference type="Pfam" id="PF01555">
    <property type="entry name" value="N6_N4_Mtase"/>
    <property type="match status" value="1"/>
</dbReference>
<evidence type="ECO:0000256" key="4">
    <source>
        <dbReference type="ARBA" id="ARBA00022679"/>
    </source>
</evidence>